<dbReference type="GeneID" id="25026559"/>
<evidence type="ECO:0000313" key="7">
    <source>
        <dbReference type="Proteomes" id="UP000116555"/>
    </source>
</evidence>
<feature type="transmembrane region" description="Helical" evidence="5">
    <location>
        <begin position="211"/>
        <end position="232"/>
    </location>
</feature>
<evidence type="ECO:0000256" key="5">
    <source>
        <dbReference type="SAM" id="Phobius"/>
    </source>
</evidence>
<gene>
    <name evidence="6" type="primary">US12</name>
</gene>
<protein>
    <submittedName>
        <fullName evidence="6">Membrane protein US12</fullName>
    </submittedName>
</protein>
<evidence type="ECO:0000256" key="2">
    <source>
        <dbReference type="ARBA" id="ARBA00022692"/>
    </source>
</evidence>
<feature type="transmembrane region" description="Helical" evidence="5">
    <location>
        <begin position="89"/>
        <end position="108"/>
    </location>
</feature>
<name>G8XTL7_SCMVC</name>
<feature type="transmembrane region" description="Helical" evidence="5">
    <location>
        <begin position="28"/>
        <end position="53"/>
    </location>
</feature>
<keyword evidence="2 5" id="KW-0812">Transmembrane</keyword>
<keyword evidence="4 5" id="KW-0472">Membrane</keyword>
<keyword evidence="3 5" id="KW-1133">Transmembrane helix</keyword>
<dbReference type="InterPro" id="IPR006214">
    <property type="entry name" value="Bax_inhibitor_1-related"/>
</dbReference>
<proteinExistence type="predicted"/>
<dbReference type="Pfam" id="PF01027">
    <property type="entry name" value="Bax1-I"/>
    <property type="match status" value="1"/>
</dbReference>
<dbReference type="KEGG" id="vg:25026559"/>
<organismHost>
    <name type="scientific">Macaca</name>
    <name type="common">macaques</name>
    <dbReference type="NCBI Taxonomy" id="9539"/>
</organismHost>
<dbReference type="EMBL" id="FJ483968">
    <property type="protein sequence ID" value="AEV80509.1"/>
    <property type="molecule type" value="Genomic_DNA"/>
</dbReference>
<dbReference type="OrthoDB" id="13935at10239"/>
<evidence type="ECO:0000256" key="3">
    <source>
        <dbReference type="ARBA" id="ARBA00022989"/>
    </source>
</evidence>
<keyword evidence="7" id="KW-1185">Reference proteome</keyword>
<feature type="transmembrane region" description="Helical" evidence="5">
    <location>
        <begin position="172"/>
        <end position="199"/>
    </location>
</feature>
<accession>G8XTL7</accession>
<reference evidence="6 7" key="1">
    <citation type="submission" date="2011-12" db="EMBL/GenBank/DDBJ databases">
        <title>Comparative genomics of primate cytomegaloviruses.</title>
        <authorList>
            <person name="Davison A.J."/>
            <person name="Holton M."/>
            <person name="Dolan A."/>
            <person name="Dargan D.J."/>
            <person name="Gatherer D."/>
            <person name="Hayward G.S."/>
        </authorList>
    </citation>
    <scope>NUCLEOTIDE SEQUENCE [LARGE SCALE GENOMIC DNA]</scope>
    <source>
        <strain evidence="6">2715</strain>
    </source>
</reference>
<feature type="transmembrane region" description="Helical" evidence="5">
    <location>
        <begin position="145"/>
        <end position="166"/>
    </location>
</feature>
<evidence type="ECO:0000256" key="4">
    <source>
        <dbReference type="ARBA" id="ARBA00023136"/>
    </source>
</evidence>
<evidence type="ECO:0000256" key="1">
    <source>
        <dbReference type="ARBA" id="ARBA00004141"/>
    </source>
</evidence>
<dbReference type="Proteomes" id="UP000116555">
    <property type="component" value="Segment"/>
</dbReference>
<dbReference type="GO" id="GO:0016020">
    <property type="term" value="C:membrane"/>
    <property type="evidence" value="ECO:0007669"/>
    <property type="project" value="UniProtKB-SubCell"/>
</dbReference>
<dbReference type="RefSeq" id="YP_004936121.1">
    <property type="nucleotide sequence ID" value="NC_012783.2"/>
</dbReference>
<sequence length="248" mass="28483">MGRQPTYREENDDCQEVMRWVRRFVWLVRVYTALAVQMAVTLALCLLCVMYSWKIHNSYLKDIVPIWMMIVPTLLRFNLRKKSFRTTTVTTAVVYTVINSLALAIWSMCLERSVLWQAYIFSLVLELGCTVLGCVLASTRPRGSIIAACLILALPLFCAIVYYQPWTPSQKWIAVLTAAIVDLMTLALLHDTLLVLCYTPRSLFDRHAVRAALLLYVDQVLVLMMAVVPITADRWYPDYFPRIPKPVV</sequence>
<feature type="transmembrane region" description="Helical" evidence="5">
    <location>
        <begin position="59"/>
        <end position="77"/>
    </location>
</feature>
<organism evidence="6 7">
    <name type="scientific">Simian cytomegalovirus (strain Colburn)</name>
    <dbReference type="NCBI Taxonomy" id="50292"/>
    <lineage>
        <taxon>Viruses</taxon>
        <taxon>Duplodnaviria</taxon>
        <taxon>Heunggongvirae</taxon>
        <taxon>Peploviricota</taxon>
        <taxon>Herviviricetes</taxon>
        <taxon>Herpesvirales</taxon>
        <taxon>Orthoherpesviridae</taxon>
        <taxon>Betaherpesvirinae</taxon>
        <taxon>Cytomegalovirus</taxon>
        <taxon>Cytomegalovirus cercopithecinebeta5</taxon>
    </lineage>
</organism>
<comment type="subcellular location">
    <subcellularLocation>
        <location evidence="1">Membrane</location>
        <topology evidence="1">Multi-pass membrane protein</topology>
    </subcellularLocation>
</comment>
<feature type="transmembrane region" description="Helical" evidence="5">
    <location>
        <begin position="114"/>
        <end position="138"/>
    </location>
</feature>
<evidence type="ECO:0000313" key="6">
    <source>
        <dbReference type="EMBL" id="AEV80509.1"/>
    </source>
</evidence>